<dbReference type="Proteomes" id="UP000188320">
    <property type="component" value="Unassembled WGS sequence"/>
</dbReference>
<evidence type="ECO:0000313" key="4">
    <source>
        <dbReference type="EMBL" id="OMH83374.1"/>
    </source>
</evidence>
<dbReference type="GO" id="GO:0003723">
    <property type="term" value="F:RNA binding"/>
    <property type="evidence" value="ECO:0007669"/>
    <property type="project" value="TreeGrafter"/>
</dbReference>
<dbReference type="SMART" id="SM00333">
    <property type="entry name" value="TUDOR"/>
    <property type="match status" value="1"/>
</dbReference>
<evidence type="ECO:0000313" key="5">
    <source>
        <dbReference type="Proteomes" id="UP000188320"/>
    </source>
</evidence>
<keyword evidence="5" id="KW-1185">Reference proteome</keyword>
<dbReference type="GO" id="GO:0004518">
    <property type="term" value="F:nuclease activity"/>
    <property type="evidence" value="ECO:0007669"/>
    <property type="project" value="TreeGrafter"/>
</dbReference>
<dbReference type="Pfam" id="PF00565">
    <property type="entry name" value="SNase"/>
    <property type="match status" value="1"/>
</dbReference>
<gene>
    <name evidence="4" type="ORF">AX774_g3134</name>
</gene>
<dbReference type="InterPro" id="IPR002999">
    <property type="entry name" value="Tudor"/>
</dbReference>
<evidence type="ECO:0000259" key="2">
    <source>
        <dbReference type="PROSITE" id="PS50304"/>
    </source>
</evidence>
<name>A0A1R1PQZ2_ZANCU</name>
<evidence type="ECO:0008006" key="6">
    <source>
        <dbReference type="Google" id="ProtNLM"/>
    </source>
</evidence>
<dbReference type="OrthoDB" id="10023235at2759"/>
<feature type="domain" description="Tudor" evidence="2">
    <location>
        <begin position="311"/>
        <end position="374"/>
    </location>
</feature>
<comment type="caution">
    <text evidence="4">The sequence shown here is derived from an EMBL/GenBank/DDBJ whole genome shotgun (WGS) entry which is preliminary data.</text>
</comment>
<dbReference type="EMBL" id="LSSK01000429">
    <property type="protein sequence ID" value="OMH83374.1"/>
    <property type="molecule type" value="Genomic_DNA"/>
</dbReference>
<evidence type="ECO:0000259" key="3">
    <source>
        <dbReference type="PROSITE" id="PS50830"/>
    </source>
</evidence>
<dbReference type="SUPFAM" id="SSF63748">
    <property type="entry name" value="Tudor/PWWP/MBT"/>
    <property type="match status" value="1"/>
</dbReference>
<dbReference type="PANTHER" id="PTHR12302:SF2">
    <property type="entry name" value="STAPHYLOCOCCAL NUCLEASE DOMAIN-CONTAINING PROTEIN 1"/>
    <property type="match status" value="1"/>
</dbReference>
<dbReference type="InterPro" id="IPR016071">
    <property type="entry name" value="Staphylococal_nuclease_OB-fold"/>
</dbReference>
<dbReference type="SMART" id="SM00318">
    <property type="entry name" value="SNc"/>
    <property type="match status" value="1"/>
</dbReference>
<dbReference type="PANTHER" id="PTHR12302">
    <property type="entry name" value="EBNA2 BINDING PROTEIN P100"/>
    <property type="match status" value="1"/>
</dbReference>
<dbReference type="Pfam" id="PF00567">
    <property type="entry name" value="TUDOR"/>
    <property type="match status" value="1"/>
</dbReference>
<dbReference type="PROSITE" id="PS50304">
    <property type="entry name" value="TUDOR"/>
    <property type="match status" value="1"/>
</dbReference>
<sequence>VEVRIDYAKPATEGFRARECATVIREGRNVAALLLRRGLGHVIRHRQDDEQRSSAYDELMAAEMEGIEKKQGIHSGKEMAAKELRDSSESAARAKAVLPHLKRGGKISGVVEYVSQGSRMKIVLPKELTKITFVVAGIRCPRVTKDKDSEPFGDDALLFTRRRVMQRDVEIEIEAVDNTGAFIGMLTYNKNKNLGIELLEAGLATIHEYSADALKNSNLYYTAEKKAQAAKRGLWKTQVSNQQEQQQQQQQQQSQQQHKSQPVKVMVSEVVSADNFYVQIIKSDSTVSDLEALMQKLTITPPSATSASQKAFKQNDLVIAKFPSDDTCYRARIKKVIPSSKNLPLYECQAIDYGHCETTSIIAALPQNLNTLPPQAVEAHLSFVKSAVSDYKDDATSYLISFLNKNSVINASLDLSLPTSVYLTLFSSPTSSSLSSSFNAALLSAGYAVVDNSSPVSKRNPSAISSLSPLVDAARKARRGMWEYGDVMPDDF</sequence>
<feature type="region of interest" description="Disordered" evidence="1">
    <location>
        <begin position="241"/>
        <end position="260"/>
    </location>
</feature>
<dbReference type="Gene3D" id="2.40.50.90">
    <property type="match status" value="3"/>
</dbReference>
<feature type="non-terminal residue" evidence="4">
    <location>
        <position position="1"/>
    </location>
</feature>
<reference evidence="5" key="1">
    <citation type="submission" date="2017-01" db="EMBL/GenBank/DDBJ databases">
        <authorList>
            <person name="Wang Y."/>
            <person name="White M."/>
            <person name="Kvist S."/>
            <person name="Moncalvo J.-M."/>
        </authorList>
    </citation>
    <scope>NUCLEOTIDE SEQUENCE [LARGE SCALE GENOMIC DNA]</scope>
    <source>
        <strain evidence="5">COL-18-3</strain>
    </source>
</reference>
<proteinExistence type="predicted"/>
<dbReference type="Gene3D" id="2.30.30.140">
    <property type="match status" value="1"/>
</dbReference>
<dbReference type="GO" id="GO:0005829">
    <property type="term" value="C:cytosol"/>
    <property type="evidence" value="ECO:0007669"/>
    <property type="project" value="TreeGrafter"/>
</dbReference>
<evidence type="ECO:0000256" key="1">
    <source>
        <dbReference type="SAM" id="MobiDB-lite"/>
    </source>
</evidence>
<dbReference type="SUPFAM" id="SSF50199">
    <property type="entry name" value="Staphylococcal nuclease"/>
    <property type="match status" value="3"/>
</dbReference>
<organism evidence="4 5">
    <name type="scientific">Zancudomyces culisetae</name>
    <name type="common">Gut fungus</name>
    <name type="synonym">Smittium culisetae</name>
    <dbReference type="NCBI Taxonomy" id="1213189"/>
    <lineage>
        <taxon>Eukaryota</taxon>
        <taxon>Fungi</taxon>
        <taxon>Fungi incertae sedis</taxon>
        <taxon>Zoopagomycota</taxon>
        <taxon>Kickxellomycotina</taxon>
        <taxon>Harpellomycetes</taxon>
        <taxon>Harpellales</taxon>
        <taxon>Legeriomycetaceae</taxon>
        <taxon>Zancudomyces</taxon>
    </lineage>
</organism>
<dbReference type="AlphaFoldDB" id="A0A1R1PQZ2"/>
<dbReference type="GO" id="GO:0006402">
    <property type="term" value="P:mRNA catabolic process"/>
    <property type="evidence" value="ECO:0007669"/>
    <property type="project" value="TreeGrafter"/>
</dbReference>
<dbReference type="PROSITE" id="PS50830">
    <property type="entry name" value="TNASE_3"/>
    <property type="match status" value="1"/>
</dbReference>
<accession>A0A1R1PQZ2</accession>
<dbReference type="GO" id="GO:0005634">
    <property type="term" value="C:nucleus"/>
    <property type="evidence" value="ECO:0007669"/>
    <property type="project" value="TreeGrafter"/>
</dbReference>
<protein>
    <recommendedName>
        <fullName evidence="6">Endonuclease lcl3</fullName>
    </recommendedName>
</protein>
<feature type="domain" description="TNase-like" evidence="3">
    <location>
        <begin position="105"/>
        <end position="237"/>
    </location>
</feature>
<dbReference type="InterPro" id="IPR035437">
    <property type="entry name" value="SNase_OB-fold_sf"/>
</dbReference>